<comment type="similarity">
    <text evidence="1">Belongs to the universal stress protein A family.</text>
</comment>
<keyword evidence="2" id="KW-0547">Nucleotide-binding</keyword>
<proteinExistence type="inferred from homology"/>
<dbReference type="InterPro" id="IPR014729">
    <property type="entry name" value="Rossmann-like_a/b/a_fold"/>
</dbReference>
<name>A0A1G9EHT5_ACTMZ</name>
<dbReference type="GO" id="GO:0005524">
    <property type="term" value="F:ATP binding"/>
    <property type="evidence" value="ECO:0007669"/>
    <property type="project" value="UniProtKB-KW"/>
</dbReference>
<reference evidence="6" key="1">
    <citation type="submission" date="2016-10" db="EMBL/GenBank/DDBJ databases">
        <authorList>
            <person name="Varghese N."/>
            <person name="Submissions S."/>
        </authorList>
    </citation>
    <scope>NUCLEOTIDE SEQUENCE [LARGE SCALE GENOMIC DNA]</scope>
    <source>
        <strain evidence="6">DSM 45460</strain>
    </source>
</reference>
<gene>
    <name evidence="5" type="ORF">SAMN04487820_11257</name>
</gene>
<feature type="domain" description="UspA" evidence="4">
    <location>
        <begin position="161"/>
        <end position="295"/>
    </location>
</feature>
<dbReference type="AlphaFoldDB" id="A0A1G9EHT5"/>
<dbReference type="PANTHER" id="PTHR46268">
    <property type="entry name" value="STRESS RESPONSE PROTEIN NHAX"/>
    <property type="match status" value="1"/>
</dbReference>
<keyword evidence="3" id="KW-0067">ATP-binding</keyword>
<dbReference type="Gene3D" id="3.40.50.620">
    <property type="entry name" value="HUPs"/>
    <property type="match status" value="2"/>
</dbReference>
<feature type="domain" description="UspA" evidence="4">
    <location>
        <begin position="7"/>
        <end position="146"/>
    </location>
</feature>
<protein>
    <submittedName>
        <fullName evidence="5">Nucleotide-binding universal stress protein, UspA family</fullName>
    </submittedName>
</protein>
<evidence type="ECO:0000313" key="6">
    <source>
        <dbReference type="Proteomes" id="UP000199213"/>
    </source>
</evidence>
<organism evidence="5 6">
    <name type="scientific">Actinopolyspora mzabensis</name>
    <dbReference type="NCBI Taxonomy" id="995066"/>
    <lineage>
        <taxon>Bacteria</taxon>
        <taxon>Bacillati</taxon>
        <taxon>Actinomycetota</taxon>
        <taxon>Actinomycetes</taxon>
        <taxon>Actinopolysporales</taxon>
        <taxon>Actinopolysporaceae</taxon>
        <taxon>Actinopolyspora</taxon>
    </lineage>
</organism>
<accession>A0A1G9EHT5</accession>
<evidence type="ECO:0000256" key="1">
    <source>
        <dbReference type="ARBA" id="ARBA00008791"/>
    </source>
</evidence>
<dbReference type="PRINTS" id="PR01438">
    <property type="entry name" value="UNVRSLSTRESS"/>
</dbReference>
<evidence type="ECO:0000313" key="5">
    <source>
        <dbReference type="EMBL" id="SDK75595.1"/>
    </source>
</evidence>
<dbReference type="InterPro" id="IPR006015">
    <property type="entry name" value="Universal_stress_UspA"/>
</dbReference>
<dbReference type="SUPFAM" id="SSF52402">
    <property type="entry name" value="Adenine nucleotide alpha hydrolases-like"/>
    <property type="match status" value="2"/>
</dbReference>
<evidence type="ECO:0000256" key="3">
    <source>
        <dbReference type="ARBA" id="ARBA00022840"/>
    </source>
</evidence>
<evidence type="ECO:0000259" key="4">
    <source>
        <dbReference type="Pfam" id="PF00582"/>
    </source>
</evidence>
<evidence type="ECO:0000256" key="2">
    <source>
        <dbReference type="ARBA" id="ARBA00022741"/>
    </source>
</evidence>
<dbReference type="Proteomes" id="UP000199213">
    <property type="component" value="Unassembled WGS sequence"/>
</dbReference>
<dbReference type="EMBL" id="FNFM01000012">
    <property type="protein sequence ID" value="SDK75595.1"/>
    <property type="molecule type" value="Genomic_DNA"/>
</dbReference>
<dbReference type="PANTHER" id="PTHR46268:SF27">
    <property type="entry name" value="UNIVERSAL STRESS PROTEIN RV2623"/>
    <property type="match status" value="1"/>
</dbReference>
<keyword evidence="6" id="KW-1185">Reference proteome</keyword>
<sequence>MSVLETETVVAGYDGSAESRRAVWWAASEAVTRSRPLLLVQAFTMPLEELTRIHLPTEPIVFDSPHSVADEEITRMAEQCREQLPDLRVRTETLVGHPANVLLDASLRASVLVLGPPEPSRAQRVLLGSTAAELVRRAHVPVITVRGETENNQGEGVPVLERVVVGVDGSTHSLRAIAFAHDFAARHQAELTALLVHPETGRRGEREQAEPNPIETGRRELAEAMAGWGEQYPDVVVRQEVTTARRVSDPLLEAAGHADLLIVGTHGRGIVRAALLGSVSHAVVNYAECPVAIVH</sequence>
<dbReference type="RefSeq" id="WP_176798068.1">
    <property type="nucleotide sequence ID" value="NZ_FNFM01000012.1"/>
</dbReference>
<dbReference type="InterPro" id="IPR006016">
    <property type="entry name" value="UspA"/>
</dbReference>
<dbReference type="Pfam" id="PF00582">
    <property type="entry name" value="Usp"/>
    <property type="match status" value="2"/>
</dbReference>